<dbReference type="eggNOG" id="KOG0255">
    <property type="taxonomic scope" value="Eukaryota"/>
</dbReference>
<feature type="transmembrane region" description="Helical" evidence="5">
    <location>
        <begin position="164"/>
        <end position="183"/>
    </location>
</feature>
<keyword evidence="4 5" id="KW-0472">Membrane</keyword>
<evidence type="ECO:0000256" key="3">
    <source>
        <dbReference type="ARBA" id="ARBA00022989"/>
    </source>
</evidence>
<dbReference type="SUPFAM" id="SSF103473">
    <property type="entry name" value="MFS general substrate transporter"/>
    <property type="match status" value="1"/>
</dbReference>
<dbReference type="GO" id="GO:0015244">
    <property type="term" value="F:fluconazole transmembrane transporter activity"/>
    <property type="evidence" value="ECO:0007669"/>
    <property type="project" value="TreeGrafter"/>
</dbReference>
<organism evidence="6 7">
    <name type="scientific">Exophiala dermatitidis (strain ATCC 34100 / CBS 525.76 / NIH/UT8656)</name>
    <name type="common">Black yeast</name>
    <name type="synonym">Wangiella dermatitidis</name>
    <dbReference type="NCBI Taxonomy" id="858893"/>
    <lineage>
        <taxon>Eukaryota</taxon>
        <taxon>Fungi</taxon>
        <taxon>Dikarya</taxon>
        <taxon>Ascomycota</taxon>
        <taxon>Pezizomycotina</taxon>
        <taxon>Eurotiomycetes</taxon>
        <taxon>Chaetothyriomycetidae</taxon>
        <taxon>Chaetothyriales</taxon>
        <taxon>Herpotrichiellaceae</taxon>
        <taxon>Exophiala</taxon>
    </lineage>
</organism>
<dbReference type="STRING" id="858893.H6C420"/>
<dbReference type="Proteomes" id="UP000007304">
    <property type="component" value="Unassembled WGS sequence"/>
</dbReference>
<gene>
    <name evidence="6" type="ORF">HMPREF1120_06396</name>
</gene>
<dbReference type="InterPro" id="IPR011701">
    <property type="entry name" value="MFS"/>
</dbReference>
<accession>H6C420</accession>
<keyword evidence="2 5" id="KW-0812">Transmembrane</keyword>
<feature type="transmembrane region" description="Helical" evidence="5">
    <location>
        <begin position="227"/>
        <end position="248"/>
    </location>
</feature>
<dbReference type="AlphaFoldDB" id="H6C420"/>
<dbReference type="GeneID" id="20311035"/>
<proteinExistence type="predicted"/>
<sequence length="575" mass="63687">MFQFLFSIACAVLRMNTFLRDTPAGQFLRLIGFKEWLAYPEELPGFEPTSMPVVVSEETAESDTPGVLNLPAEHEIDPDLEKVHSKTSISLTLDQTAATRRLSQDGLSEAIVVSFTENDSDNPRNWSTAKKNWTLVVINLYTFVVYCTASIITPTAGFIMNRFGVSIVVASLGLSMYVVGYGVGPMFFSPISEIPRIGRNPPYLYSFIVFFGMSIALAFVDNFPGLIVLRFLQGLFGSPCLASGAASFDDIYDMYSAPYGYIWWVASMYCGPAFGPLLAGYAVADNWRWPLYEVVIMAGIVLVLLPLLPETSPTTILLNRARRLRQATGNKAYLAPSELNPRPFTHVLKEALEKPGEITVKDPAIAYACVYGAIVYATYYSFFEAFPLVYLGTYKMSQGALGLIFTNITVGCLIGLIAYWLYLRYHFIPRAKQYHQRHGEPVPQEQWLRPGLLGVWGPPAGLFLFAWTARADIHWIAPTAGIAIFAATSFWVFQSLICYIPLTYPKYVASLFAANDLSRSTLAAAFVQVTHQMYVNLGIDRGVTLVGGLSCIGVVGMYGLYYYGASLRARSKFTG</sequence>
<keyword evidence="3 5" id="KW-1133">Transmembrane helix</keyword>
<dbReference type="VEuPathDB" id="FungiDB:HMPREF1120_06396"/>
<feature type="transmembrane region" description="Helical" evidence="5">
    <location>
        <begin position="401"/>
        <end position="422"/>
    </location>
</feature>
<feature type="transmembrane region" description="Helical" evidence="5">
    <location>
        <begin position="291"/>
        <end position="308"/>
    </location>
</feature>
<name>H6C420_EXODN</name>
<reference evidence="6" key="1">
    <citation type="submission" date="2011-07" db="EMBL/GenBank/DDBJ databases">
        <title>The Genome Sequence of Exophiala (Wangiella) dermatitidis NIH/UT8656.</title>
        <authorList>
            <consortium name="The Broad Institute Genome Sequencing Platform"/>
            <person name="Cuomo C."/>
            <person name="Wang Z."/>
            <person name="Hunicke-Smith S."/>
            <person name="Szanislo P.J."/>
            <person name="Earl A."/>
            <person name="Young S.K."/>
            <person name="Zeng Q."/>
            <person name="Gargeya S."/>
            <person name="Fitzgerald M."/>
            <person name="Haas B."/>
            <person name="Abouelleil A."/>
            <person name="Alvarado L."/>
            <person name="Arachchi H.M."/>
            <person name="Berlin A."/>
            <person name="Brown A."/>
            <person name="Chapman S.B."/>
            <person name="Chen Z."/>
            <person name="Dunbar C."/>
            <person name="Freedman E."/>
            <person name="Gearin G."/>
            <person name="Gellesch M."/>
            <person name="Goldberg J."/>
            <person name="Griggs A."/>
            <person name="Gujja S."/>
            <person name="Heiman D."/>
            <person name="Howarth C."/>
            <person name="Larson L."/>
            <person name="Lui A."/>
            <person name="MacDonald P.J.P."/>
            <person name="Montmayeur A."/>
            <person name="Murphy C."/>
            <person name="Neiman D."/>
            <person name="Pearson M."/>
            <person name="Priest M."/>
            <person name="Roberts A."/>
            <person name="Saif S."/>
            <person name="Shea T."/>
            <person name="Shenoy N."/>
            <person name="Sisk P."/>
            <person name="Stolte C."/>
            <person name="Sykes S."/>
            <person name="Wortman J."/>
            <person name="Nusbaum C."/>
            <person name="Birren B."/>
        </authorList>
    </citation>
    <scope>NUCLEOTIDE SEQUENCE</scope>
    <source>
        <strain evidence="6">NIH/UT8656</strain>
    </source>
</reference>
<dbReference type="PANTHER" id="PTHR23502">
    <property type="entry name" value="MAJOR FACILITATOR SUPERFAMILY"/>
    <property type="match status" value="1"/>
</dbReference>
<dbReference type="OrthoDB" id="3357846at2759"/>
<dbReference type="RefSeq" id="XP_009158846.1">
    <property type="nucleotide sequence ID" value="XM_009160598.1"/>
</dbReference>
<dbReference type="GO" id="GO:1990961">
    <property type="term" value="P:xenobiotic detoxification by transmembrane export across the plasma membrane"/>
    <property type="evidence" value="ECO:0007669"/>
    <property type="project" value="TreeGrafter"/>
</dbReference>
<evidence type="ECO:0000256" key="2">
    <source>
        <dbReference type="ARBA" id="ARBA00022692"/>
    </source>
</evidence>
<evidence type="ECO:0000256" key="5">
    <source>
        <dbReference type="SAM" id="Phobius"/>
    </source>
</evidence>
<dbReference type="HOGENOM" id="CLU_008455_11_1_1"/>
<evidence type="ECO:0000256" key="4">
    <source>
        <dbReference type="ARBA" id="ARBA00023136"/>
    </source>
</evidence>
<dbReference type="OMA" id="KDPAIAY"/>
<feature type="transmembrane region" description="Helical" evidence="5">
    <location>
        <begin position="133"/>
        <end position="152"/>
    </location>
</feature>
<feature type="transmembrane region" description="Helical" evidence="5">
    <location>
        <begin position="543"/>
        <end position="563"/>
    </location>
</feature>
<evidence type="ECO:0000256" key="1">
    <source>
        <dbReference type="ARBA" id="ARBA00004141"/>
    </source>
</evidence>
<dbReference type="InParanoid" id="H6C420"/>
<dbReference type="CDD" id="cd17323">
    <property type="entry name" value="MFS_Tpo1_MDR_like"/>
    <property type="match status" value="1"/>
</dbReference>
<keyword evidence="7" id="KW-1185">Reference proteome</keyword>
<feature type="transmembrane region" description="Helical" evidence="5">
    <location>
        <begin position="479"/>
        <end position="502"/>
    </location>
</feature>
<comment type="subcellular location">
    <subcellularLocation>
        <location evidence="1">Membrane</location>
        <topology evidence="1">Multi-pass membrane protein</topology>
    </subcellularLocation>
</comment>
<dbReference type="Gene3D" id="1.20.1250.20">
    <property type="entry name" value="MFS general substrate transporter like domains"/>
    <property type="match status" value="1"/>
</dbReference>
<feature type="transmembrane region" description="Helical" evidence="5">
    <location>
        <begin position="364"/>
        <end position="389"/>
    </location>
</feature>
<evidence type="ECO:0000313" key="7">
    <source>
        <dbReference type="Proteomes" id="UP000007304"/>
    </source>
</evidence>
<feature type="transmembrane region" description="Helical" evidence="5">
    <location>
        <begin position="203"/>
        <end position="220"/>
    </location>
</feature>
<dbReference type="EMBL" id="JH226134">
    <property type="protein sequence ID" value="EHY58385.1"/>
    <property type="molecule type" value="Genomic_DNA"/>
</dbReference>
<protein>
    <submittedName>
        <fullName evidence="6">MFS transporter, DHA1 family, multidrug resistance protein</fullName>
    </submittedName>
</protein>
<evidence type="ECO:0000313" key="6">
    <source>
        <dbReference type="EMBL" id="EHY58385.1"/>
    </source>
</evidence>
<dbReference type="PANTHER" id="PTHR23502:SF23">
    <property type="entry name" value="FLUCONAZOLE RESISTANCE PROTEIN 1"/>
    <property type="match status" value="1"/>
</dbReference>
<feature type="transmembrane region" description="Helical" evidence="5">
    <location>
        <begin position="260"/>
        <end position="284"/>
    </location>
</feature>
<dbReference type="InterPro" id="IPR036259">
    <property type="entry name" value="MFS_trans_sf"/>
</dbReference>
<dbReference type="GO" id="GO:0005886">
    <property type="term" value="C:plasma membrane"/>
    <property type="evidence" value="ECO:0007669"/>
    <property type="project" value="TreeGrafter"/>
</dbReference>
<dbReference type="Pfam" id="PF07690">
    <property type="entry name" value="MFS_1"/>
    <property type="match status" value="1"/>
</dbReference>